<dbReference type="EMBL" id="JADKGK010000024">
    <property type="protein sequence ID" value="MBL0005183.1"/>
    <property type="molecule type" value="Genomic_DNA"/>
</dbReference>
<evidence type="ECO:0000256" key="1">
    <source>
        <dbReference type="ARBA" id="ARBA00004651"/>
    </source>
</evidence>
<keyword evidence="5 6" id="KW-0472">Membrane</keyword>
<feature type="transmembrane region" description="Helical" evidence="6">
    <location>
        <begin position="55"/>
        <end position="79"/>
    </location>
</feature>
<dbReference type="Proteomes" id="UP000886632">
    <property type="component" value="Unassembled WGS sequence"/>
</dbReference>
<evidence type="ECO:0000313" key="8">
    <source>
        <dbReference type="EMBL" id="MBL0005183.1"/>
    </source>
</evidence>
<evidence type="ECO:0000256" key="3">
    <source>
        <dbReference type="ARBA" id="ARBA00022692"/>
    </source>
</evidence>
<feature type="transmembrane region" description="Helical" evidence="6">
    <location>
        <begin position="190"/>
        <end position="212"/>
    </location>
</feature>
<dbReference type="PANTHER" id="PTHR30250">
    <property type="entry name" value="PST FAMILY PREDICTED COLANIC ACID TRANSPORTER"/>
    <property type="match status" value="1"/>
</dbReference>
<dbReference type="InterPro" id="IPR050833">
    <property type="entry name" value="Poly_Biosynth_Transport"/>
</dbReference>
<keyword evidence="3 6" id="KW-0812">Transmembrane</keyword>
<evidence type="ECO:0000256" key="6">
    <source>
        <dbReference type="SAM" id="Phobius"/>
    </source>
</evidence>
<feature type="transmembrane region" description="Helical" evidence="6">
    <location>
        <begin position="465"/>
        <end position="484"/>
    </location>
</feature>
<comment type="caution">
    <text evidence="7">The sequence shown here is derived from an EMBL/GenBank/DDBJ whole genome shotgun (WGS) entry which is preliminary data.</text>
</comment>
<feature type="transmembrane region" description="Helical" evidence="6">
    <location>
        <begin position="91"/>
        <end position="112"/>
    </location>
</feature>
<proteinExistence type="predicted"/>
<feature type="transmembrane region" description="Helical" evidence="6">
    <location>
        <begin position="28"/>
        <end position="49"/>
    </location>
</feature>
<evidence type="ECO:0000256" key="2">
    <source>
        <dbReference type="ARBA" id="ARBA00022475"/>
    </source>
</evidence>
<feature type="transmembrane region" description="Helical" evidence="6">
    <location>
        <begin position="344"/>
        <end position="366"/>
    </location>
</feature>
<dbReference type="EMBL" id="JADJIB010000006">
    <property type="protein sequence ID" value="MBK7274463.1"/>
    <property type="molecule type" value="Genomic_DNA"/>
</dbReference>
<evidence type="ECO:0000313" key="7">
    <source>
        <dbReference type="EMBL" id="MBK7274463.1"/>
    </source>
</evidence>
<dbReference type="GO" id="GO:0005886">
    <property type="term" value="C:plasma membrane"/>
    <property type="evidence" value="ECO:0007669"/>
    <property type="project" value="UniProtKB-SubCell"/>
</dbReference>
<comment type="subcellular location">
    <subcellularLocation>
        <location evidence="1">Cell membrane</location>
        <topology evidence="1">Multi-pass membrane protein</topology>
    </subcellularLocation>
</comment>
<evidence type="ECO:0000256" key="4">
    <source>
        <dbReference type="ARBA" id="ARBA00022989"/>
    </source>
</evidence>
<dbReference type="AlphaFoldDB" id="A0A935IPX6"/>
<dbReference type="PANTHER" id="PTHR30250:SF11">
    <property type="entry name" value="O-ANTIGEN TRANSPORTER-RELATED"/>
    <property type="match status" value="1"/>
</dbReference>
<gene>
    <name evidence="7" type="ORF">IPI13_15295</name>
    <name evidence="8" type="ORF">IPP00_14810</name>
</gene>
<organism evidence="7 9">
    <name type="scientific">Candidatus Phosphoribacter hodrii</name>
    <dbReference type="NCBI Taxonomy" id="2953743"/>
    <lineage>
        <taxon>Bacteria</taxon>
        <taxon>Bacillati</taxon>
        <taxon>Actinomycetota</taxon>
        <taxon>Actinomycetes</taxon>
        <taxon>Micrococcales</taxon>
        <taxon>Dermatophilaceae</taxon>
        <taxon>Candidatus Phosphoribacter</taxon>
    </lineage>
</organism>
<feature type="transmembrane region" description="Helical" evidence="6">
    <location>
        <begin position="312"/>
        <end position="332"/>
    </location>
</feature>
<feature type="transmembrane region" description="Helical" evidence="6">
    <location>
        <begin position="433"/>
        <end position="453"/>
    </location>
</feature>
<evidence type="ECO:0000313" key="9">
    <source>
        <dbReference type="Proteomes" id="UP000726105"/>
    </source>
</evidence>
<feature type="transmembrane region" description="Helical" evidence="6">
    <location>
        <begin position="378"/>
        <end position="396"/>
    </location>
</feature>
<protein>
    <submittedName>
        <fullName evidence="7">Lipopolysaccharide biosynthesis protein</fullName>
    </submittedName>
</protein>
<reference evidence="7 9" key="1">
    <citation type="submission" date="2020-10" db="EMBL/GenBank/DDBJ databases">
        <title>Connecting structure to function with the recovery of over 1000 high-quality activated sludge metagenome-assembled genomes encoding full-length rRNA genes using long-read sequencing.</title>
        <authorList>
            <person name="Singleton C.M."/>
            <person name="Petriglieri F."/>
            <person name="Kristensen J.M."/>
            <person name="Kirkegaard R.H."/>
            <person name="Michaelsen T.Y."/>
            <person name="Andersen M.H."/>
            <person name="Karst S.M."/>
            <person name="Dueholm M.S."/>
            <person name="Nielsen P.H."/>
            <person name="Albertsen M."/>
        </authorList>
    </citation>
    <scope>NUCLEOTIDE SEQUENCE [LARGE SCALE GENOMIC DNA]</scope>
    <source>
        <strain evidence="7">Ega_18-Q3-R5-49_MAXAC.001</strain>
        <strain evidence="8">Ribe_18-Q3-R11-54_MAXAC.001</strain>
    </source>
</reference>
<accession>A0A935IPX6</accession>
<sequence>MSGTAAAPGDRLARHTAYNGVAQFLPQLVGLVTIPFLLGSLGVAAYGVWALINTLVVVFVSLDGGVSVSAQRFFALYAAQRADDRAVRLTMSALALFLGLTAALVLLGGPFAQLVLAVTDLPVEVVAGAEFLLRRLGFIVGLLLTSNVLLGYLRAHNRFALIAVATALSQGALCLVLWLHRDALTLETMFYVLLAQLGTYAAVMAVGASRLLRSMRGRFAGREQLREFWAYASRSIVVNVSGLALLQAGPLFVAAVAPIEQVGYLAVATQLASAVRSFPMFALPPMLTVITQTFGSAGADAAVRKASSFNRVWVPIIVAYASVTAMGMWFVARGFAGALPIAQAAAVILTVGNCFNLVTGVSTACGNAIGRPGLAARYSAVSATATVIVTGPAAFVGGAVGAAVAVCLVQAGALIYFLRLLRLEVPDLDRGGSVMHLPSAVAAAAVAGAGGWVSLSWGARSPASLLVALAAVGLGFLAYAALNWRWLGPLRARPGSSAGA</sequence>
<keyword evidence="4 6" id="KW-1133">Transmembrane helix</keyword>
<name>A0A935IPX6_9MICO</name>
<dbReference type="Proteomes" id="UP000726105">
    <property type="component" value="Unassembled WGS sequence"/>
</dbReference>
<evidence type="ECO:0000256" key="5">
    <source>
        <dbReference type="ARBA" id="ARBA00023136"/>
    </source>
</evidence>
<feature type="transmembrane region" description="Helical" evidence="6">
    <location>
        <begin position="402"/>
        <end position="421"/>
    </location>
</feature>
<feature type="transmembrane region" description="Helical" evidence="6">
    <location>
        <begin position="159"/>
        <end position="178"/>
    </location>
</feature>
<keyword evidence="2" id="KW-1003">Cell membrane</keyword>
<feature type="transmembrane region" description="Helical" evidence="6">
    <location>
        <begin position="132"/>
        <end position="152"/>
    </location>
</feature>